<dbReference type="Pfam" id="PF13259">
    <property type="entry name" value="clamp_Gag1-like"/>
    <property type="match status" value="2"/>
</dbReference>
<gene>
    <name evidence="2" type="ORF">STAS_25591</name>
</gene>
<dbReference type="EMBL" id="BKCP01008292">
    <property type="protein sequence ID" value="GER48430.1"/>
    <property type="molecule type" value="Genomic_DNA"/>
</dbReference>
<name>A0A5A7QT93_STRAF</name>
<feature type="domain" description="Gag1-like clamp" evidence="1">
    <location>
        <begin position="109"/>
        <end position="145"/>
    </location>
</feature>
<dbReference type="PANTHER" id="PTHR33373">
    <property type="entry name" value="OS07G0479600 PROTEIN"/>
    <property type="match status" value="1"/>
</dbReference>
<dbReference type="InterPro" id="IPR025124">
    <property type="entry name" value="Gag1-like_clamp"/>
</dbReference>
<evidence type="ECO:0000259" key="1">
    <source>
        <dbReference type="Pfam" id="PF13259"/>
    </source>
</evidence>
<sequence length="145" mass="16637">MFMLGAFVLFGSIAAWVFHHFLEMSYKEAPLFESISPNNLPKLTHEAHGFGDSIKPPKFVNHGLFLWNQERQKWRGSKRAVTLSKKPRMPKLGNFCLCISKRFCCGGTAAYDKLLRKSKPFPRPIPLSEMVGFVVDIWEQEGLYD</sequence>
<evidence type="ECO:0000313" key="2">
    <source>
        <dbReference type="EMBL" id="GER48430.1"/>
    </source>
</evidence>
<accession>A0A5A7QT93</accession>
<dbReference type="AlphaFoldDB" id="A0A5A7QT93"/>
<reference evidence="3" key="1">
    <citation type="journal article" date="2019" name="Curr. Biol.">
        <title>Genome Sequence of Striga asiatica Provides Insight into the Evolution of Plant Parasitism.</title>
        <authorList>
            <person name="Yoshida S."/>
            <person name="Kim S."/>
            <person name="Wafula E.K."/>
            <person name="Tanskanen J."/>
            <person name="Kim Y.M."/>
            <person name="Honaas L."/>
            <person name="Yang Z."/>
            <person name="Spallek T."/>
            <person name="Conn C.E."/>
            <person name="Ichihashi Y."/>
            <person name="Cheong K."/>
            <person name="Cui S."/>
            <person name="Der J.P."/>
            <person name="Gundlach H."/>
            <person name="Jiao Y."/>
            <person name="Hori C."/>
            <person name="Ishida J.K."/>
            <person name="Kasahara H."/>
            <person name="Kiba T."/>
            <person name="Kim M.S."/>
            <person name="Koo N."/>
            <person name="Laohavisit A."/>
            <person name="Lee Y.H."/>
            <person name="Lumba S."/>
            <person name="McCourt P."/>
            <person name="Mortimer J.C."/>
            <person name="Mutuku J.M."/>
            <person name="Nomura T."/>
            <person name="Sasaki-Sekimoto Y."/>
            <person name="Seto Y."/>
            <person name="Wang Y."/>
            <person name="Wakatake T."/>
            <person name="Sakakibara H."/>
            <person name="Demura T."/>
            <person name="Yamaguchi S."/>
            <person name="Yoneyama K."/>
            <person name="Manabe R.I."/>
            <person name="Nelson D.C."/>
            <person name="Schulman A.H."/>
            <person name="Timko M.P."/>
            <person name="dePamphilis C.W."/>
            <person name="Choi D."/>
            <person name="Shirasu K."/>
        </authorList>
    </citation>
    <scope>NUCLEOTIDE SEQUENCE [LARGE SCALE GENOMIC DNA]</scope>
    <source>
        <strain evidence="3">cv. UVA1</strain>
    </source>
</reference>
<feature type="domain" description="Gag1-like clamp" evidence="1">
    <location>
        <begin position="53"/>
        <end position="90"/>
    </location>
</feature>
<proteinExistence type="predicted"/>
<dbReference type="Proteomes" id="UP000325081">
    <property type="component" value="Unassembled WGS sequence"/>
</dbReference>
<dbReference type="OrthoDB" id="1896025at2759"/>
<protein>
    <submittedName>
        <fullName evidence="2">Lipases</fullName>
    </submittedName>
</protein>
<evidence type="ECO:0000313" key="3">
    <source>
        <dbReference type="Proteomes" id="UP000325081"/>
    </source>
</evidence>
<comment type="caution">
    <text evidence="2">The sequence shown here is derived from an EMBL/GenBank/DDBJ whole genome shotgun (WGS) entry which is preliminary data.</text>
</comment>
<keyword evidence="3" id="KW-1185">Reference proteome</keyword>
<dbReference type="PANTHER" id="PTHR33373:SF1">
    <property type="entry name" value="DUF4050 DOMAIN-CONTAINING PROTEIN"/>
    <property type="match status" value="1"/>
</dbReference>
<organism evidence="2 3">
    <name type="scientific">Striga asiatica</name>
    <name type="common">Asiatic witchweed</name>
    <name type="synonym">Buchnera asiatica</name>
    <dbReference type="NCBI Taxonomy" id="4170"/>
    <lineage>
        <taxon>Eukaryota</taxon>
        <taxon>Viridiplantae</taxon>
        <taxon>Streptophyta</taxon>
        <taxon>Embryophyta</taxon>
        <taxon>Tracheophyta</taxon>
        <taxon>Spermatophyta</taxon>
        <taxon>Magnoliopsida</taxon>
        <taxon>eudicotyledons</taxon>
        <taxon>Gunneridae</taxon>
        <taxon>Pentapetalae</taxon>
        <taxon>asterids</taxon>
        <taxon>lamiids</taxon>
        <taxon>Lamiales</taxon>
        <taxon>Orobanchaceae</taxon>
        <taxon>Buchnereae</taxon>
        <taxon>Striga</taxon>
    </lineage>
</organism>